<reference evidence="6" key="1">
    <citation type="journal article" date="2021" name="Mol. Ecol. Resour.">
        <title>Apolygus lucorum genome provides insights into omnivorousness and mesophyll feeding.</title>
        <authorList>
            <person name="Liu Y."/>
            <person name="Liu H."/>
            <person name="Wang H."/>
            <person name="Huang T."/>
            <person name="Liu B."/>
            <person name="Yang B."/>
            <person name="Yin L."/>
            <person name="Li B."/>
            <person name="Zhang Y."/>
            <person name="Zhang S."/>
            <person name="Jiang F."/>
            <person name="Zhang X."/>
            <person name="Ren Y."/>
            <person name="Wang B."/>
            <person name="Wang S."/>
            <person name="Lu Y."/>
            <person name="Wu K."/>
            <person name="Fan W."/>
            <person name="Wang G."/>
        </authorList>
    </citation>
    <scope>NUCLEOTIDE SEQUENCE</scope>
    <source>
        <strain evidence="6">12Hb</strain>
    </source>
</reference>
<evidence type="ECO:0000256" key="2">
    <source>
        <dbReference type="ARBA" id="ARBA00005679"/>
    </source>
</evidence>
<keyword evidence="7" id="KW-1185">Reference proteome</keyword>
<dbReference type="Pfam" id="PF03227">
    <property type="entry name" value="GILT"/>
    <property type="match status" value="1"/>
</dbReference>
<evidence type="ECO:0000313" key="6">
    <source>
        <dbReference type="EMBL" id="KAF6216303.1"/>
    </source>
</evidence>
<name>A0A8S9Y558_APOLU</name>
<comment type="caution">
    <text evidence="6">The sequence shown here is derived from an EMBL/GenBank/DDBJ whole genome shotgun (WGS) entry which is preliminary data.</text>
</comment>
<dbReference type="PANTHER" id="PTHR13234">
    <property type="entry name" value="GAMMA-INTERFERON INDUCIBLE LYSOSOMAL THIOL REDUCTASE GILT"/>
    <property type="match status" value="1"/>
</dbReference>
<gene>
    <name evidence="6" type="ORF">GE061_000643</name>
</gene>
<keyword evidence="3" id="KW-0964">Secreted</keyword>
<dbReference type="Gene3D" id="3.40.30.10">
    <property type="entry name" value="Glutaredoxin"/>
    <property type="match status" value="1"/>
</dbReference>
<protein>
    <recommendedName>
        <fullName evidence="8">Gamma-interferon-inducible lysosomal thiol reductase</fullName>
    </recommendedName>
</protein>
<evidence type="ECO:0000256" key="5">
    <source>
        <dbReference type="ARBA" id="ARBA00023180"/>
    </source>
</evidence>
<dbReference type="Proteomes" id="UP000466442">
    <property type="component" value="Linkage Group LG1"/>
</dbReference>
<sequence length="264" mass="29654">MQFTSPLVKPQCTTPPRITLSSAIYVQQRNTTWACSNNNINPSINALWAFKRTMTRITTAFFVALSLVTIHATSTVNKVKLDVYYESQCPYCRNFFVNQLRPTSKLLSKYMETNLVPYGNAKTIRNGNKVTFQCQHGESECLLTKIHACSLARVKGDNLQRVLLASCLFDYYKTPIQAGKKCSSKFGLSWSDVSACAKGSEGTALMDKYGKETNSLNPPHQYVPFVEINKYRGNDDYQNLIDTELKTVVCKVLAKENIKPAACQ</sequence>
<dbReference type="EMBL" id="WIXP02000001">
    <property type="protein sequence ID" value="KAF6216303.1"/>
    <property type="molecule type" value="Genomic_DNA"/>
</dbReference>
<keyword evidence="5" id="KW-0325">Glycoprotein</keyword>
<proteinExistence type="inferred from homology"/>
<comment type="subcellular location">
    <subcellularLocation>
        <location evidence="1">Secreted</location>
    </subcellularLocation>
</comment>
<evidence type="ECO:0008006" key="8">
    <source>
        <dbReference type="Google" id="ProtNLM"/>
    </source>
</evidence>
<evidence type="ECO:0000256" key="3">
    <source>
        <dbReference type="ARBA" id="ARBA00022525"/>
    </source>
</evidence>
<keyword evidence="4" id="KW-0732">Signal</keyword>
<dbReference type="GO" id="GO:0016671">
    <property type="term" value="F:oxidoreductase activity, acting on a sulfur group of donors, disulfide as acceptor"/>
    <property type="evidence" value="ECO:0007669"/>
    <property type="project" value="InterPro"/>
</dbReference>
<evidence type="ECO:0000256" key="4">
    <source>
        <dbReference type="ARBA" id="ARBA00022729"/>
    </source>
</evidence>
<evidence type="ECO:0000313" key="7">
    <source>
        <dbReference type="Proteomes" id="UP000466442"/>
    </source>
</evidence>
<dbReference type="OrthoDB" id="958254at2759"/>
<comment type="similarity">
    <text evidence="2">Belongs to the GILT family.</text>
</comment>
<dbReference type="PANTHER" id="PTHR13234:SF8">
    <property type="entry name" value="GAMMA-INTERFERON-INDUCIBLE LYSOSOMAL THIOL REDUCTASE"/>
    <property type="match status" value="1"/>
</dbReference>
<dbReference type="AlphaFoldDB" id="A0A8S9Y558"/>
<organism evidence="6 7">
    <name type="scientific">Apolygus lucorum</name>
    <name type="common">Small green plant bug</name>
    <name type="synonym">Lygocoris lucorum</name>
    <dbReference type="NCBI Taxonomy" id="248454"/>
    <lineage>
        <taxon>Eukaryota</taxon>
        <taxon>Metazoa</taxon>
        <taxon>Ecdysozoa</taxon>
        <taxon>Arthropoda</taxon>
        <taxon>Hexapoda</taxon>
        <taxon>Insecta</taxon>
        <taxon>Pterygota</taxon>
        <taxon>Neoptera</taxon>
        <taxon>Paraneoptera</taxon>
        <taxon>Hemiptera</taxon>
        <taxon>Heteroptera</taxon>
        <taxon>Panheteroptera</taxon>
        <taxon>Cimicomorpha</taxon>
        <taxon>Miridae</taxon>
        <taxon>Mirini</taxon>
        <taxon>Apolygus</taxon>
    </lineage>
</organism>
<evidence type="ECO:0000256" key="1">
    <source>
        <dbReference type="ARBA" id="ARBA00004613"/>
    </source>
</evidence>
<dbReference type="InterPro" id="IPR004911">
    <property type="entry name" value="Interferon-induced_GILT"/>
</dbReference>
<accession>A0A8S9Y558</accession>
<dbReference type="GO" id="GO:0005576">
    <property type="term" value="C:extracellular region"/>
    <property type="evidence" value="ECO:0007669"/>
    <property type="project" value="UniProtKB-SubCell"/>
</dbReference>